<name>A0ABS7ZS98_9GAMM</name>
<feature type="chain" id="PRO_5046348097" description="DUF6160 domain-containing protein" evidence="1">
    <location>
        <begin position="19"/>
        <end position="156"/>
    </location>
</feature>
<feature type="domain" description="DUF6160" evidence="2">
    <location>
        <begin position="4"/>
        <end position="88"/>
    </location>
</feature>
<protein>
    <recommendedName>
        <fullName evidence="2">DUF6160 domain-containing protein</fullName>
    </recommendedName>
</protein>
<dbReference type="Proteomes" id="UP000714380">
    <property type="component" value="Unassembled WGS sequence"/>
</dbReference>
<sequence>MMMKKALCLMALWPLAAAAEMSELTESELQSTSGQAGVTLSARAEFDAGTRISYTNEDADYADGQDYWLVIDNITGAIEVKGLKIDLVSDFGPTGNAGAIQWTMPDEIVFDELKTDGLYMSSEKVKNTSSRFLMSVEMDGSLQFPAQTTMSVFATK</sequence>
<evidence type="ECO:0000256" key="1">
    <source>
        <dbReference type="SAM" id="SignalP"/>
    </source>
</evidence>
<keyword evidence="4" id="KW-1185">Reference proteome</keyword>
<dbReference type="Pfam" id="PF19657">
    <property type="entry name" value="DUF6160"/>
    <property type="match status" value="1"/>
</dbReference>
<dbReference type="InterPro" id="IPR046158">
    <property type="entry name" value="DUF6160"/>
</dbReference>
<evidence type="ECO:0000313" key="4">
    <source>
        <dbReference type="Proteomes" id="UP000714380"/>
    </source>
</evidence>
<reference evidence="3 4" key="1">
    <citation type="submission" date="2020-12" db="EMBL/GenBank/DDBJ databases">
        <title>Novel Thalassolituus-related marine hydrocarbonoclastic bacteria mediated algae-derived hydrocarbons mineralization in twilight zone of the northern South China Sea.</title>
        <authorList>
            <person name="Dong C."/>
        </authorList>
    </citation>
    <scope>NUCLEOTIDE SEQUENCE [LARGE SCALE GENOMIC DNA]</scope>
    <source>
        <strain evidence="3 4">IMCC1826</strain>
    </source>
</reference>
<dbReference type="EMBL" id="JAEDAH010000088">
    <property type="protein sequence ID" value="MCA6064646.1"/>
    <property type="molecule type" value="Genomic_DNA"/>
</dbReference>
<keyword evidence="1" id="KW-0732">Signal</keyword>
<comment type="caution">
    <text evidence="3">The sequence shown here is derived from an EMBL/GenBank/DDBJ whole genome shotgun (WGS) entry which is preliminary data.</text>
</comment>
<evidence type="ECO:0000259" key="2">
    <source>
        <dbReference type="Pfam" id="PF19657"/>
    </source>
</evidence>
<dbReference type="RefSeq" id="WP_225675818.1">
    <property type="nucleotide sequence ID" value="NZ_JAEDAH010000088.1"/>
</dbReference>
<accession>A0ABS7ZS98</accession>
<gene>
    <name evidence="3" type="ORF">I9W95_13610</name>
</gene>
<organism evidence="3 4">
    <name type="scientific">Thalassolituus marinus</name>
    <dbReference type="NCBI Taxonomy" id="671053"/>
    <lineage>
        <taxon>Bacteria</taxon>
        <taxon>Pseudomonadati</taxon>
        <taxon>Pseudomonadota</taxon>
        <taxon>Gammaproteobacteria</taxon>
        <taxon>Oceanospirillales</taxon>
        <taxon>Oceanospirillaceae</taxon>
        <taxon>Thalassolituus</taxon>
    </lineage>
</organism>
<feature type="signal peptide" evidence="1">
    <location>
        <begin position="1"/>
        <end position="18"/>
    </location>
</feature>
<evidence type="ECO:0000313" key="3">
    <source>
        <dbReference type="EMBL" id="MCA6064646.1"/>
    </source>
</evidence>
<proteinExistence type="predicted"/>